<proteinExistence type="predicted"/>
<reference evidence="1" key="1">
    <citation type="submission" date="2014-09" db="EMBL/GenBank/DDBJ databases">
        <authorList>
            <person name="Magalhaes I.L.F."/>
            <person name="Oliveira U."/>
            <person name="Santos F.R."/>
            <person name="Vidigal T.H.D.A."/>
            <person name="Brescovit A.D."/>
            <person name="Santos A.J."/>
        </authorList>
    </citation>
    <scope>NUCLEOTIDE SEQUENCE</scope>
    <source>
        <tissue evidence="1">Shoot tissue taken approximately 20 cm above the soil surface</tissue>
    </source>
</reference>
<protein>
    <submittedName>
        <fullName evidence="1">Uncharacterized protein</fullName>
    </submittedName>
</protein>
<evidence type="ECO:0000313" key="1">
    <source>
        <dbReference type="EMBL" id="JAE07328.1"/>
    </source>
</evidence>
<dbReference type="AlphaFoldDB" id="A0A0A9FGC8"/>
<reference evidence="1" key="2">
    <citation type="journal article" date="2015" name="Data Brief">
        <title>Shoot transcriptome of the giant reed, Arundo donax.</title>
        <authorList>
            <person name="Barrero R.A."/>
            <person name="Guerrero F.D."/>
            <person name="Moolhuijzen P."/>
            <person name="Goolsby J.A."/>
            <person name="Tidwell J."/>
            <person name="Bellgard S.E."/>
            <person name="Bellgard M.I."/>
        </authorList>
    </citation>
    <scope>NUCLEOTIDE SEQUENCE</scope>
    <source>
        <tissue evidence="1">Shoot tissue taken approximately 20 cm above the soil surface</tissue>
    </source>
</reference>
<sequence length="74" mass="8408">MKGCEQGTRLLIPTSRCSRHHLPEQAHLWTPIKAIHRSLLLRQLGVRGLHDVVNLTWKDLAALDSSFKDPLFIA</sequence>
<organism evidence="1">
    <name type="scientific">Arundo donax</name>
    <name type="common">Giant reed</name>
    <name type="synonym">Donax arundinaceus</name>
    <dbReference type="NCBI Taxonomy" id="35708"/>
    <lineage>
        <taxon>Eukaryota</taxon>
        <taxon>Viridiplantae</taxon>
        <taxon>Streptophyta</taxon>
        <taxon>Embryophyta</taxon>
        <taxon>Tracheophyta</taxon>
        <taxon>Spermatophyta</taxon>
        <taxon>Magnoliopsida</taxon>
        <taxon>Liliopsida</taxon>
        <taxon>Poales</taxon>
        <taxon>Poaceae</taxon>
        <taxon>PACMAD clade</taxon>
        <taxon>Arundinoideae</taxon>
        <taxon>Arundineae</taxon>
        <taxon>Arundo</taxon>
    </lineage>
</organism>
<accession>A0A0A9FGC8</accession>
<dbReference type="EMBL" id="GBRH01190568">
    <property type="protein sequence ID" value="JAE07328.1"/>
    <property type="molecule type" value="Transcribed_RNA"/>
</dbReference>
<name>A0A0A9FGC8_ARUDO</name>